<dbReference type="Proteomes" id="UP001152888">
    <property type="component" value="Unassembled WGS sequence"/>
</dbReference>
<sequence>MGEASFSRTNRTKRNVRPILAQFTSSSTSVRFLFPQITNNVRLAAVRLRFSRGIH</sequence>
<gene>
    <name evidence="1" type="ORF">ACAOBT_LOCUS29543</name>
</gene>
<dbReference type="EMBL" id="CAKOFQ010007739">
    <property type="protein sequence ID" value="CAH2007231.1"/>
    <property type="molecule type" value="Genomic_DNA"/>
</dbReference>
<name>A0A9P0M7I2_ACAOB</name>
<organism evidence="1 2">
    <name type="scientific">Acanthoscelides obtectus</name>
    <name type="common">Bean weevil</name>
    <name type="synonym">Bruchus obtectus</name>
    <dbReference type="NCBI Taxonomy" id="200917"/>
    <lineage>
        <taxon>Eukaryota</taxon>
        <taxon>Metazoa</taxon>
        <taxon>Ecdysozoa</taxon>
        <taxon>Arthropoda</taxon>
        <taxon>Hexapoda</taxon>
        <taxon>Insecta</taxon>
        <taxon>Pterygota</taxon>
        <taxon>Neoptera</taxon>
        <taxon>Endopterygota</taxon>
        <taxon>Coleoptera</taxon>
        <taxon>Polyphaga</taxon>
        <taxon>Cucujiformia</taxon>
        <taxon>Chrysomeloidea</taxon>
        <taxon>Chrysomelidae</taxon>
        <taxon>Bruchinae</taxon>
        <taxon>Bruchini</taxon>
        <taxon>Acanthoscelides</taxon>
    </lineage>
</organism>
<dbReference type="AlphaFoldDB" id="A0A9P0M7I2"/>
<protein>
    <submittedName>
        <fullName evidence="1">Uncharacterized protein</fullName>
    </submittedName>
</protein>
<reference evidence="1" key="1">
    <citation type="submission" date="2022-03" db="EMBL/GenBank/DDBJ databases">
        <authorList>
            <person name="Sayadi A."/>
        </authorList>
    </citation>
    <scope>NUCLEOTIDE SEQUENCE</scope>
</reference>
<comment type="caution">
    <text evidence="1">The sequence shown here is derived from an EMBL/GenBank/DDBJ whole genome shotgun (WGS) entry which is preliminary data.</text>
</comment>
<accession>A0A9P0M7I2</accession>
<keyword evidence="2" id="KW-1185">Reference proteome</keyword>
<proteinExistence type="predicted"/>
<evidence type="ECO:0000313" key="1">
    <source>
        <dbReference type="EMBL" id="CAH2007231.1"/>
    </source>
</evidence>
<evidence type="ECO:0000313" key="2">
    <source>
        <dbReference type="Proteomes" id="UP001152888"/>
    </source>
</evidence>